<sequence>MAKRIQEMPVELKEKLREFDRHASIAKNLFGEISEMIEDYGVPFDNLVANSDIFSDEPHTEALAYISNSEGHIEENIAEVEKVFLYYANKGKK</sequence>
<evidence type="ECO:0000313" key="2">
    <source>
        <dbReference type="Proteomes" id="UP000219897"/>
    </source>
</evidence>
<comment type="caution">
    <text evidence="1">The sequence shown here is derived from an EMBL/GenBank/DDBJ whole genome shotgun (WGS) entry which is preliminary data.</text>
</comment>
<protein>
    <submittedName>
        <fullName evidence="1">Uncharacterized protein</fullName>
    </submittedName>
</protein>
<reference evidence="1 2" key="1">
    <citation type="submission" date="2017-09" db="EMBL/GenBank/DDBJ databases">
        <title>Large-scale bioinformatics analysis of Bacillus genomes uncovers conserved roles of natural products in bacterial physiology.</title>
        <authorList>
            <consortium name="Agbiome Team Llc"/>
            <person name="Bleich R.M."/>
            <person name="Kirk G.J."/>
            <person name="Santa Maria K.C."/>
            <person name="Allen S.E."/>
            <person name="Farag S."/>
            <person name="Shank E.A."/>
            <person name="Bowers A."/>
        </authorList>
    </citation>
    <scope>NUCLEOTIDE SEQUENCE [LARGE SCALE GENOMIC DNA]</scope>
    <source>
        <strain evidence="1 2">AFS005140</strain>
    </source>
</reference>
<dbReference type="AlphaFoldDB" id="A0ABD6S9D6"/>
<organism evidence="1 2">
    <name type="scientific">Bacillus thuringiensis</name>
    <dbReference type="NCBI Taxonomy" id="1428"/>
    <lineage>
        <taxon>Bacteria</taxon>
        <taxon>Bacillati</taxon>
        <taxon>Bacillota</taxon>
        <taxon>Bacilli</taxon>
        <taxon>Bacillales</taxon>
        <taxon>Bacillaceae</taxon>
        <taxon>Bacillus</taxon>
        <taxon>Bacillus cereus group</taxon>
    </lineage>
</organism>
<proteinExistence type="predicted"/>
<gene>
    <name evidence="1" type="ORF">CN495_07840</name>
</gene>
<name>A0ABD6S9D6_BACTU</name>
<dbReference type="Proteomes" id="UP000219897">
    <property type="component" value="Unassembled WGS sequence"/>
</dbReference>
<dbReference type="EMBL" id="NTYF01000023">
    <property type="protein sequence ID" value="PER55655.1"/>
    <property type="molecule type" value="Genomic_DNA"/>
</dbReference>
<dbReference type="RefSeq" id="WP_098317000.1">
    <property type="nucleotide sequence ID" value="NZ_NTYF01000023.1"/>
</dbReference>
<accession>A0ABD6S9D6</accession>
<evidence type="ECO:0000313" key="1">
    <source>
        <dbReference type="EMBL" id="PER55655.1"/>
    </source>
</evidence>